<dbReference type="Proteomes" id="UP000708208">
    <property type="component" value="Unassembled WGS sequence"/>
</dbReference>
<gene>
    <name evidence="3" type="ORF">AFUS01_LOCUS24425</name>
</gene>
<feature type="non-terminal residue" evidence="3">
    <location>
        <position position="1"/>
    </location>
</feature>
<comment type="caution">
    <text evidence="3">The sequence shown here is derived from an EMBL/GenBank/DDBJ whole genome shotgun (WGS) entry which is preliminary data.</text>
</comment>
<proteinExistence type="predicted"/>
<evidence type="ECO:0000256" key="2">
    <source>
        <dbReference type="SAM" id="MobiDB-lite"/>
    </source>
</evidence>
<feature type="region of interest" description="Disordered" evidence="2">
    <location>
        <begin position="1"/>
        <end position="20"/>
    </location>
</feature>
<reference evidence="3" key="1">
    <citation type="submission" date="2021-06" db="EMBL/GenBank/DDBJ databases">
        <authorList>
            <person name="Hodson N. C."/>
            <person name="Mongue J. A."/>
            <person name="Jaron S. K."/>
        </authorList>
    </citation>
    <scope>NUCLEOTIDE SEQUENCE</scope>
</reference>
<sequence length="159" mass="18146">FQKSNRNKRKANERVSDTDKVIKQVSELEDTVSHSSSNSNVNSLPEFSVAFTSVENSVGKDADEVTETKSLRQLEKRLEKAKRKISKLENELEIERDLAVKYKYYCISTLNEDAKRSHSPFFTSVIRERIVKSLGEYIREVATKIANRGDNNDAADNDD</sequence>
<evidence type="ECO:0000313" key="4">
    <source>
        <dbReference type="Proteomes" id="UP000708208"/>
    </source>
</evidence>
<feature type="compositionally biased region" description="Basic and acidic residues" evidence="2">
    <location>
        <begin position="10"/>
        <end position="20"/>
    </location>
</feature>
<evidence type="ECO:0000313" key="3">
    <source>
        <dbReference type="EMBL" id="CAG7785821.1"/>
    </source>
</evidence>
<name>A0A8J2K9X0_9HEXA</name>
<accession>A0A8J2K9X0</accession>
<evidence type="ECO:0000256" key="1">
    <source>
        <dbReference type="SAM" id="Coils"/>
    </source>
</evidence>
<feature type="coiled-coil region" evidence="1">
    <location>
        <begin position="64"/>
        <end position="98"/>
    </location>
</feature>
<protein>
    <submittedName>
        <fullName evidence="3">Uncharacterized protein</fullName>
    </submittedName>
</protein>
<organism evidence="3 4">
    <name type="scientific">Allacma fusca</name>
    <dbReference type="NCBI Taxonomy" id="39272"/>
    <lineage>
        <taxon>Eukaryota</taxon>
        <taxon>Metazoa</taxon>
        <taxon>Ecdysozoa</taxon>
        <taxon>Arthropoda</taxon>
        <taxon>Hexapoda</taxon>
        <taxon>Collembola</taxon>
        <taxon>Symphypleona</taxon>
        <taxon>Sminthuridae</taxon>
        <taxon>Allacma</taxon>
    </lineage>
</organism>
<keyword evidence="4" id="KW-1185">Reference proteome</keyword>
<dbReference type="AlphaFoldDB" id="A0A8J2K9X0"/>
<dbReference type="EMBL" id="CAJVCH010304974">
    <property type="protein sequence ID" value="CAG7785821.1"/>
    <property type="molecule type" value="Genomic_DNA"/>
</dbReference>
<keyword evidence="1" id="KW-0175">Coiled coil</keyword>